<dbReference type="Gene3D" id="2.40.110.10">
    <property type="entry name" value="Butyryl-CoA Dehydrogenase, subunit A, domain 2"/>
    <property type="match status" value="1"/>
</dbReference>
<evidence type="ECO:0000256" key="3">
    <source>
        <dbReference type="ARBA" id="ARBA00022630"/>
    </source>
</evidence>
<dbReference type="InterPro" id="IPR009100">
    <property type="entry name" value="AcylCoA_DH/oxidase_NM_dom_sf"/>
</dbReference>
<evidence type="ECO:0000313" key="11">
    <source>
        <dbReference type="Proteomes" id="UP000515733"/>
    </source>
</evidence>
<feature type="domain" description="Acyl-CoA oxidase/dehydrogenase middle" evidence="8">
    <location>
        <begin position="124"/>
        <end position="217"/>
    </location>
</feature>
<dbReference type="Pfam" id="PF02771">
    <property type="entry name" value="Acyl-CoA_dh_N"/>
    <property type="match status" value="1"/>
</dbReference>
<sequence>MDFCFSPEQEQFRQEIRQFLADNVTDALRQEIAVSGHSPGPLGKAFLRLLGEQGWLGIGWPREYGGQGRSMIEQSIFYHELDLQDIHYGNLTITSLAMTLIKLASEAQKQEYLPRILKGELEICLGYTEPGAGSDLASVATRAVKEGDEYVVTGQKVFTTGAHYASHIWLLARTDPTAPRHKGLSVFIFPLDTPGVTVRPIYTMEGIRTNEVFLDQVRIPASAMIGAPNTGFYTIAVALDFERVFIGKYTKIRRNFDALVRCCKEPGDDGRSLFDDPVVQDQLVRLHIDVERLRLLCTKTAWMIDQGKVPNAEASAQKVLASELEQRLADEGMRILGPRALLEYGSPHVPMQGYLAQSWLLAPMMKFGGGTNEIQRDIIAQRGLGLPRS</sequence>
<evidence type="ECO:0000256" key="1">
    <source>
        <dbReference type="ARBA" id="ARBA00001974"/>
    </source>
</evidence>
<dbReference type="InterPro" id="IPR006091">
    <property type="entry name" value="Acyl-CoA_Oxase/DH_mid-dom"/>
</dbReference>
<feature type="domain" description="Acyl-CoA dehydrogenase/oxidase C-terminal" evidence="7">
    <location>
        <begin position="229"/>
        <end position="383"/>
    </location>
</feature>
<evidence type="ECO:0000259" key="8">
    <source>
        <dbReference type="Pfam" id="PF02770"/>
    </source>
</evidence>
<evidence type="ECO:0000259" key="9">
    <source>
        <dbReference type="Pfam" id="PF02771"/>
    </source>
</evidence>
<keyword evidence="3 6" id="KW-0285">Flavoprotein</keyword>
<dbReference type="GO" id="GO:0050660">
    <property type="term" value="F:flavin adenine dinucleotide binding"/>
    <property type="evidence" value="ECO:0007669"/>
    <property type="project" value="InterPro"/>
</dbReference>
<dbReference type="InterPro" id="IPR009075">
    <property type="entry name" value="AcylCo_DH/oxidase_C"/>
</dbReference>
<dbReference type="FunFam" id="2.40.110.10:FF:000002">
    <property type="entry name" value="Acyl-CoA dehydrogenase fadE12"/>
    <property type="match status" value="1"/>
</dbReference>
<evidence type="ECO:0000256" key="4">
    <source>
        <dbReference type="ARBA" id="ARBA00022827"/>
    </source>
</evidence>
<comment type="similarity">
    <text evidence="2 6">Belongs to the acyl-CoA dehydrogenase family.</text>
</comment>
<evidence type="ECO:0008006" key="12">
    <source>
        <dbReference type="Google" id="ProtNLM"/>
    </source>
</evidence>
<keyword evidence="5 6" id="KW-0560">Oxidoreductase</keyword>
<dbReference type="PANTHER" id="PTHR43292">
    <property type="entry name" value="ACYL-COA DEHYDROGENASE"/>
    <property type="match status" value="1"/>
</dbReference>
<feature type="domain" description="Acyl-CoA dehydrogenase/oxidase N-terminal" evidence="9">
    <location>
        <begin position="6"/>
        <end position="120"/>
    </location>
</feature>
<evidence type="ECO:0000256" key="2">
    <source>
        <dbReference type="ARBA" id="ARBA00009347"/>
    </source>
</evidence>
<gene>
    <name evidence="10" type="ORF">DENOEST_2898</name>
</gene>
<keyword evidence="4 6" id="KW-0274">FAD</keyword>
<evidence type="ECO:0000259" key="7">
    <source>
        <dbReference type="Pfam" id="PF00441"/>
    </source>
</evidence>
<dbReference type="InterPro" id="IPR052161">
    <property type="entry name" value="Mycobact_Acyl-CoA_DH"/>
</dbReference>
<dbReference type="InterPro" id="IPR013786">
    <property type="entry name" value="AcylCoA_DH/ox_N"/>
</dbReference>
<evidence type="ECO:0000313" key="10">
    <source>
        <dbReference type="EMBL" id="CAB1370057.1"/>
    </source>
</evidence>
<dbReference type="Gene3D" id="1.20.140.10">
    <property type="entry name" value="Butyryl-CoA Dehydrogenase, subunit A, domain 3"/>
    <property type="match status" value="1"/>
</dbReference>
<dbReference type="AlphaFoldDB" id="A0A6S6Y3S5"/>
<dbReference type="SUPFAM" id="SSF56645">
    <property type="entry name" value="Acyl-CoA dehydrogenase NM domain-like"/>
    <property type="match status" value="1"/>
</dbReference>
<dbReference type="Proteomes" id="UP000515733">
    <property type="component" value="Chromosome"/>
</dbReference>
<keyword evidence="11" id="KW-1185">Reference proteome</keyword>
<dbReference type="InterPro" id="IPR046373">
    <property type="entry name" value="Acyl-CoA_Oxase/DH_mid-dom_sf"/>
</dbReference>
<dbReference type="GO" id="GO:0005886">
    <property type="term" value="C:plasma membrane"/>
    <property type="evidence" value="ECO:0007669"/>
    <property type="project" value="TreeGrafter"/>
</dbReference>
<dbReference type="GO" id="GO:0016627">
    <property type="term" value="F:oxidoreductase activity, acting on the CH-CH group of donors"/>
    <property type="evidence" value="ECO:0007669"/>
    <property type="project" value="InterPro"/>
</dbReference>
<protein>
    <recommendedName>
        <fullName evidence="12">Acyl-CoA dehydrogenase</fullName>
    </recommendedName>
</protein>
<dbReference type="Pfam" id="PF00441">
    <property type="entry name" value="Acyl-CoA_dh_1"/>
    <property type="match status" value="1"/>
</dbReference>
<reference evidence="10 11" key="1">
    <citation type="submission" date="2020-03" db="EMBL/GenBank/DDBJ databases">
        <authorList>
            <consortium name="Genoscope - CEA"/>
            <person name="William W."/>
        </authorList>
    </citation>
    <scope>NUCLEOTIDE SEQUENCE [LARGE SCALE GENOMIC DNA]</scope>
    <source>
        <strain evidence="11">DSM 16959</strain>
    </source>
</reference>
<dbReference type="Gene3D" id="1.10.540.10">
    <property type="entry name" value="Acyl-CoA dehydrogenase/oxidase, N-terminal domain"/>
    <property type="match status" value="1"/>
</dbReference>
<dbReference type="Pfam" id="PF02770">
    <property type="entry name" value="Acyl-CoA_dh_M"/>
    <property type="match status" value="1"/>
</dbReference>
<dbReference type="KEGG" id="doe:DENOEST_2898"/>
<accession>A0A6S6Y3S5</accession>
<comment type="cofactor">
    <cofactor evidence="1 6">
        <name>FAD</name>
        <dbReference type="ChEBI" id="CHEBI:57692"/>
    </cofactor>
</comment>
<dbReference type="SUPFAM" id="SSF47203">
    <property type="entry name" value="Acyl-CoA dehydrogenase C-terminal domain-like"/>
    <property type="match status" value="1"/>
</dbReference>
<dbReference type="RefSeq" id="WP_145770991.1">
    <property type="nucleotide sequence ID" value="NZ_LR778301.1"/>
</dbReference>
<dbReference type="EMBL" id="LR778301">
    <property type="protein sequence ID" value="CAB1370057.1"/>
    <property type="molecule type" value="Genomic_DNA"/>
</dbReference>
<dbReference type="PANTHER" id="PTHR43292:SF3">
    <property type="entry name" value="ACYL-COA DEHYDROGENASE FADE29"/>
    <property type="match status" value="1"/>
</dbReference>
<organism evidence="10 11">
    <name type="scientific">Denitratisoma oestradiolicum</name>
    <dbReference type="NCBI Taxonomy" id="311182"/>
    <lineage>
        <taxon>Bacteria</taxon>
        <taxon>Pseudomonadati</taxon>
        <taxon>Pseudomonadota</taxon>
        <taxon>Betaproteobacteria</taxon>
        <taxon>Nitrosomonadales</taxon>
        <taxon>Sterolibacteriaceae</taxon>
        <taxon>Denitratisoma</taxon>
    </lineage>
</organism>
<evidence type="ECO:0000256" key="5">
    <source>
        <dbReference type="ARBA" id="ARBA00023002"/>
    </source>
</evidence>
<dbReference type="OrthoDB" id="9770681at2"/>
<name>A0A6S6Y3S5_9PROT</name>
<evidence type="ECO:0000256" key="6">
    <source>
        <dbReference type="RuleBase" id="RU362125"/>
    </source>
</evidence>
<dbReference type="InterPro" id="IPR037069">
    <property type="entry name" value="AcylCoA_DH/ox_N_sf"/>
</dbReference>
<dbReference type="InterPro" id="IPR036250">
    <property type="entry name" value="AcylCo_DH-like_C"/>
</dbReference>
<proteinExistence type="inferred from homology"/>